<reference evidence="7" key="1">
    <citation type="journal article" date="2020" name="bioRxiv">
        <title>Hybrid origin of Populus tomentosa Carr. identified through genome sequencing and phylogenomic analysis.</title>
        <authorList>
            <person name="An X."/>
            <person name="Gao K."/>
            <person name="Chen Z."/>
            <person name="Li J."/>
            <person name="Yang X."/>
            <person name="Yang X."/>
            <person name="Zhou J."/>
            <person name="Guo T."/>
            <person name="Zhao T."/>
            <person name="Huang S."/>
            <person name="Miao D."/>
            <person name="Khan W.U."/>
            <person name="Rao P."/>
            <person name="Ye M."/>
            <person name="Lei B."/>
            <person name="Liao W."/>
            <person name="Wang J."/>
            <person name="Ji L."/>
            <person name="Li Y."/>
            <person name="Guo B."/>
            <person name="Mustafa N.S."/>
            <person name="Li S."/>
            <person name="Yun Q."/>
            <person name="Keller S.R."/>
            <person name="Mao J."/>
            <person name="Zhang R."/>
            <person name="Strauss S.H."/>
        </authorList>
    </citation>
    <scope>NUCLEOTIDE SEQUENCE</scope>
    <source>
        <strain evidence="7">GM15</strain>
        <tissue evidence="7">Leaf</tissue>
    </source>
</reference>
<dbReference type="GO" id="GO:0005525">
    <property type="term" value="F:GTP binding"/>
    <property type="evidence" value="ECO:0007669"/>
    <property type="project" value="UniProtKB-KW"/>
</dbReference>
<dbReference type="Pfam" id="PF13328">
    <property type="entry name" value="HD_4"/>
    <property type="match status" value="1"/>
</dbReference>
<name>A0A8X8D916_POPTO</name>
<evidence type="ECO:0000256" key="3">
    <source>
        <dbReference type="ARBA" id="ARBA00023016"/>
    </source>
</evidence>
<dbReference type="CDD" id="cd05399">
    <property type="entry name" value="NT_Rel-Spo_like"/>
    <property type="match status" value="1"/>
</dbReference>
<keyword evidence="3" id="KW-0346">Stress response</keyword>
<dbReference type="CDD" id="cd00077">
    <property type="entry name" value="HDc"/>
    <property type="match status" value="1"/>
</dbReference>
<keyword evidence="4" id="KW-0342">GTP-binding</keyword>
<organism evidence="7 8">
    <name type="scientific">Populus tomentosa</name>
    <name type="common">Chinese white poplar</name>
    <dbReference type="NCBI Taxonomy" id="118781"/>
    <lineage>
        <taxon>Eukaryota</taxon>
        <taxon>Viridiplantae</taxon>
        <taxon>Streptophyta</taxon>
        <taxon>Embryophyta</taxon>
        <taxon>Tracheophyta</taxon>
        <taxon>Spermatophyta</taxon>
        <taxon>Magnoliopsida</taxon>
        <taxon>eudicotyledons</taxon>
        <taxon>Gunneridae</taxon>
        <taxon>Pentapetalae</taxon>
        <taxon>rosids</taxon>
        <taxon>fabids</taxon>
        <taxon>Malpighiales</taxon>
        <taxon>Salicaceae</taxon>
        <taxon>Saliceae</taxon>
        <taxon>Populus</taxon>
    </lineage>
</organism>
<dbReference type="OrthoDB" id="430679at2759"/>
<dbReference type="SMART" id="SM00954">
    <property type="entry name" value="RelA_SpoT"/>
    <property type="match status" value="1"/>
</dbReference>
<dbReference type="InterPro" id="IPR007685">
    <property type="entry name" value="RelA_SpoT"/>
</dbReference>
<evidence type="ECO:0000256" key="5">
    <source>
        <dbReference type="SAM" id="MobiDB-lite"/>
    </source>
</evidence>
<evidence type="ECO:0000256" key="4">
    <source>
        <dbReference type="ARBA" id="ARBA00023134"/>
    </source>
</evidence>
<evidence type="ECO:0000259" key="6">
    <source>
        <dbReference type="PROSITE" id="PS51831"/>
    </source>
</evidence>
<dbReference type="AlphaFoldDB" id="A0A8X8D916"/>
<accession>A0A8X8D916</accession>
<dbReference type="Proteomes" id="UP000886885">
    <property type="component" value="Chromosome 3A"/>
</dbReference>
<dbReference type="Pfam" id="PF04607">
    <property type="entry name" value="RelA_SpoT"/>
    <property type="match status" value="1"/>
</dbReference>
<dbReference type="SMART" id="SM00471">
    <property type="entry name" value="HDc"/>
    <property type="match status" value="1"/>
</dbReference>
<dbReference type="PANTHER" id="PTHR21262">
    <property type="entry name" value="GUANOSINE-3',5'-BIS DIPHOSPHATE 3'-PYROPHOSPHOHYDROLASE"/>
    <property type="match status" value="1"/>
</dbReference>
<protein>
    <recommendedName>
        <fullName evidence="2">GTP diphosphokinase</fullName>
        <ecNumber evidence="2">2.7.6.5</ecNumber>
    </recommendedName>
</protein>
<dbReference type="GO" id="GO:0009507">
    <property type="term" value="C:chloroplast"/>
    <property type="evidence" value="ECO:0007669"/>
    <property type="project" value="TreeGrafter"/>
</dbReference>
<feature type="region of interest" description="Disordered" evidence="5">
    <location>
        <begin position="766"/>
        <end position="785"/>
    </location>
</feature>
<evidence type="ECO:0000313" key="8">
    <source>
        <dbReference type="Proteomes" id="UP000886885"/>
    </source>
</evidence>
<feature type="domain" description="HD" evidence="6">
    <location>
        <begin position="257"/>
        <end position="361"/>
    </location>
</feature>
<dbReference type="InterPro" id="IPR003607">
    <property type="entry name" value="HD/PDEase_dom"/>
</dbReference>
<dbReference type="EMBL" id="JAAWWB010000005">
    <property type="protein sequence ID" value="KAG6782272.1"/>
    <property type="molecule type" value="Genomic_DNA"/>
</dbReference>
<dbReference type="EC" id="2.7.6.5" evidence="2"/>
<comment type="caution">
    <text evidence="7">The sequence shown here is derived from an EMBL/GenBank/DDBJ whole genome shotgun (WGS) entry which is preliminary data.</text>
</comment>
<evidence type="ECO:0000256" key="1">
    <source>
        <dbReference type="ARBA" id="ARBA00007476"/>
    </source>
</evidence>
<keyword evidence="8" id="KW-1185">Reference proteome</keyword>
<proteinExistence type="inferred from homology"/>
<dbReference type="GO" id="GO:0015969">
    <property type="term" value="P:guanosine tetraphosphate metabolic process"/>
    <property type="evidence" value="ECO:0007669"/>
    <property type="project" value="InterPro"/>
</dbReference>
<evidence type="ECO:0000313" key="7">
    <source>
        <dbReference type="EMBL" id="KAG6782272.1"/>
    </source>
</evidence>
<evidence type="ECO:0000256" key="2">
    <source>
        <dbReference type="ARBA" id="ARBA00013251"/>
    </source>
</evidence>
<dbReference type="FunFam" id="1.10.3210.10:FF:000001">
    <property type="entry name" value="GTP pyrophosphokinase RelA"/>
    <property type="match status" value="1"/>
</dbReference>
<dbReference type="PROSITE" id="PS51831">
    <property type="entry name" value="HD"/>
    <property type="match status" value="1"/>
</dbReference>
<gene>
    <name evidence="7" type="ORF">POTOM_011666</name>
</gene>
<dbReference type="GO" id="GO:0008728">
    <property type="term" value="F:GTP diphosphokinase activity"/>
    <property type="evidence" value="ECO:0007669"/>
    <property type="project" value="UniProtKB-EC"/>
</dbReference>
<comment type="similarity">
    <text evidence="1">Belongs to the RelA/SpoT family.</text>
</comment>
<keyword evidence="4" id="KW-0547">Nucleotide-binding</keyword>
<sequence>MAVPTIALYASPPSSVCSSPYPCQINAHATYDFELNSRSSSTTSSSASSSQKPIVGGLSRLFSSPAVKHASFSGDREELGSLWHDRGDELKELGSSFCYTPSKYLAGSSTKRDQSPVSVLHGQVSCSSSPPMKITRERSGCDVGFQSSIHGSYRGGANGLFNGFVRNALGSCVDYDSPSFEVRRDGVDYGSSSVAVDELTFAMEDSFVEANYEPYAKELLLGAQSRHKIFCDDFVIKAFYEAEKAHRGQMRASGDPYLEHCVETAVLLAIIGANSSVVAAGLLHDSLDDSFLSYDYIFKTFGAGVADLVEGVSKLSQLSKLARENNTASKTVEADRLHTMFLAMADARAVLIKLADRLHNMITLDALPLVKQQRFAKETLQIFAPLANRLGISTWKEQLENLCFKHLNPDQHRHLSARLVESFDEAMIASAKEKLDKALTDEAISYHLHGRHKSLYSIHCKMSKYALPPSLPLSVTPTHGQAVFIKLIVTLIIIAAALAPALGSLKHELIVWKKLNMDQIHDIHGLRLIVEKKEDCYRALRVIQRLWSEVPGQFKDYITNPKFNGYRSLHTVVMGEGTVPLEVQIRTKEMHLQAEFGFAAHWRYKEGDCKHSSFVLQVVEWARWVITWQCETMSKDRPSIGCDDSIKPPCTFPTHSDGCPYSYKPHCGQDGPIFVIMIENDKMSVQEFPADSTVMDLLERAGRASSRWSAYGFPVKEELRPRLNRRPVHDATCKLKMGDVVELTPAIPDKSLSDYREEIQRMYEHGSATVSSTAPAVSGTVGRRS</sequence>
<dbReference type="PANTHER" id="PTHR21262:SF0">
    <property type="entry name" value="GTP DIPHOSPHOKINASE RSH3, CHLOROPLASTIC-RELATED"/>
    <property type="match status" value="1"/>
</dbReference>
<dbReference type="InterPro" id="IPR006674">
    <property type="entry name" value="HD_domain"/>
</dbReference>